<sequence precursor="true">MRCHGRGCTCLVACLFAIGMLSSTANAQHSASRSNALESGFLDPPRQAKPSAYWLWLNGYANRDYFDQELREFADKGVGGLCIFDMGGRGDADFLPPAGPAFMGEESVETIAKATEAARRHGLDVQLAAASSWDLGGPWVRPEHASMALYRTETRTEGPRQFNAALPFPELPTQVPRREDGEPAFYRDVAVLAVPETTRLPGHEFVFRLPRGDVHRIDHVVLYNAEADTPNQDGDTNCFSKDFTVAISTTRPKRSEFHQILAGSLLPNTQPQRFDFDVTDARYVRLTLLQGQHPTTDQVQLAEFEIYSTDGINIGGSKSTDSTRDPAELISYSSEAAAGGQWTAANLHDGDKSGPDGIWSFAGPPPIIIPDKSEIIDVTNLLSAEGRFSWSVPEGKWTIMRFVCANTGERLKIPSPNSDGLATDHFNADATRTFLQTMIDRLEKRLGNLSEAGIKQLYLPSYEVVGAKWTADFLNQFQRYRGYDMTRYLPVFAGCIVESEDNTERFLYDFEKTLGELLVDAYYRTASATARKAGLGIEAEAGGPGPPTHNVPVDALQALGAIDEMRGEFWPWRTQRNGLWVVKETACAAHVYGHRRVHMEAFTGFYHWASGPHFLKSSADRAFCEGMNHVVWHTASHQPPEAGQPGWVYGAGTHLTPNLIWWPMAAPFLNYLSRCSFLLQQGLFVGDVCYYYGDQGSNFVPPKHVIPSLGLGYDYDVASAEVVLSRMSVSNGRITLPDGMQYEILVLPNREEIDLAVLHKVEQLVRQGATIVGPKPIRTGGLTDHQRRDRQVKGLADEIWGACNGQSVTHVRYGKGHVYWGPSEREILLARNIPPDFQFVGEHDDCRLDYIHRRVPDADIYFVRNTKSEPARVRASFRVTGKAPEFWFPDSGEIRPCGVYQQDERVLHVPLSLDAKDSLFVVFRDRPPHPHLTVAAEGVEVLGTPGEPMRFISHQNGFYQFTKSDGQELSASVEGLPEAIELTQPWKLKFLSGRGAPESIDVEELQSWTDFNQQSIKYYSGIARYETSFNVPDSWMAEGRGIQLDLGNVWTVGRVRINGNAWSVRWKPPYSLDVSAWIQPGKNQLVVEVANTWSNRLVGDAQLPIEQRIGRTNITRSGTPGKPWKQVPLHVSGLMGPVRLVPTQETILP</sequence>
<dbReference type="OrthoDB" id="9761519at2"/>
<dbReference type="EMBL" id="SJPV01000014">
    <property type="protein sequence ID" value="TWU31960.1"/>
    <property type="molecule type" value="Genomic_DNA"/>
</dbReference>
<dbReference type="Pfam" id="PF17132">
    <property type="entry name" value="Glyco_hydro_106"/>
    <property type="match status" value="1"/>
</dbReference>
<name>A0A5C6D536_9BACT</name>
<dbReference type="Gene3D" id="2.60.120.260">
    <property type="entry name" value="Galactose-binding domain-like"/>
    <property type="match status" value="2"/>
</dbReference>
<comment type="caution">
    <text evidence="4">The sequence shown here is derived from an EMBL/GenBank/DDBJ whole genome shotgun (WGS) entry which is preliminary data.</text>
</comment>
<feature type="signal peptide" evidence="3">
    <location>
        <begin position="1"/>
        <end position="27"/>
    </location>
</feature>
<accession>A0A5C6D536</accession>
<dbReference type="GO" id="GO:0005975">
    <property type="term" value="P:carbohydrate metabolic process"/>
    <property type="evidence" value="ECO:0007669"/>
    <property type="project" value="InterPro"/>
</dbReference>
<dbReference type="GO" id="GO:0004553">
    <property type="term" value="F:hydrolase activity, hydrolyzing O-glycosyl compounds"/>
    <property type="evidence" value="ECO:0007669"/>
    <property type="project" value="InterPro"/>
</dbReference>
<keyword evidence="2 4" id="KW-0378">Hydrolase</keyword>
<evidence type="ECO:0000256" key="1">
    <source>
        <dbReference type="ARBA" id="ARBA00022729"/>
    </source>
</evidence>
<dbReference type="SUPFAM" id="SSF49785">
    <property type="entry name" value="Galactose-binding domain-like"/>
    <property type="match status" value="1"/>
</dbReference>
<dbReference type="Proteomes" id="UP000319143">
    <property type="component" value="Unassembled WGS sequence"/>
</dbReference>
<reference evidence="4 5" key="1">
    <citation type="submission" date="2019-02" db="EMBL/GenBank/DDBJ databases">
        <title>Deep-cultivation of Planctomycetes and their phenomic and genomic characterization uncovers novel biology.</title>
        <authorList>
            <person name="Wiegand S."/>
            <person name="Jogler M."/>
            <person name="Boedeker C."/>
            <person name="Pinto D."/>
            <person name="Vollmers J."/>
            <person name="Rivas-Marin E."/>
            <person name="Kohn T."/>
            <person name="Peeters S.H."/>
            <person name="Heuer A."/>
            <person name="Rast P."/>
            <person name="Oberbeckmann S."/>
            <person name="Bunk B."/>
            <person name="Jeske O."/>
            <person name="Meyerdierks A."/>
            <person name="Storesund J.E."/>
            <person name="Kallscheuer N."/>
            <person name="Luecker S."/>
            <person name="Lage O.M."/>
            <person name="Pohl T."/>
            <person name="Merkel B.J."/>
            <person name="Hornburger P."/>
            <person name="Mueller R.-W."/>
            <person name="Bruemmer F."/>
            <person name="Labrenz M."/>
            <person name="Spormann A.M."/>
            <person name="Op Den Camp H."/>
            <person name="Overmann J."/>
            <person name="Amann R."/>
            <person name="Jetten M.S.M."/>
            <person name="Mascher T."/>
            <person name="Medema M.H."/>
            <person name="Devos D.P."/>
            <person name="Kaster A.-K."/>
            <person name="Ovreas L."/>
            <person name="Rohde M."/>
            <person name="Galperin M.Y."/>
            <person name="Jogler C."/>
        </authorList>
    </citation>
    <scope>NUCLEOTIDE SEQUENCE [LARGE SCALE GENOMIC DNA]</scope>
    <source>
        <strain evidence="4 5">Poly41</strain>
    </source>
</reference>
<protein>
    <submittedName>
        <fullName evidence="4">Glycosyl hydrolases family 2, sugar binding domain</fullName>
    </submittedName>
</protein>
<dbReference type="AlphaFoldDB" id="A0A5C6D536"/>
<evidence type="ECO:0000313" key="5">
    <source>
        <dbReference type="Proteomes" id="UP000319143"/>
    </source>
</evidence>
<dbReference type="PANTHER" id="PTHR43817:SF1">
    <property type="entry name" value="HYDROLASE, FAMILY 43, PUTATIVE (AFU_ORTHOLOGUE AFUA_3G01660)-RELATED"/>
    <property type="match status" value="1"/>
</dbReference>
<feature type="chain" id="PRO_5023000592" evidence="3">
    <location>
        <begin position="28"/>
        <end position="1149"/>
    </location>
</feature>
<dbReference type="InterPro" id="IPR008979">
    <property type="entry name" value="Galactose-bd-like_sf"/>
</dbReference>
<dbReference type="PANTHER" id="PTHR43817">
    <property type="entry name" value="GLYCOSYL HYDROLASE"/>
    <property type="match status" value="1"/>
</dbReference>
<gene>
    <name evidence="4" type="ORF">Poly41_58480</name>
</gene>
<evidence type="ECO:0000313" key="4">
    <source>
        <dbReference type="EMBL" id="TWU31960.1"/>
    </source>
</evidence>
<evidence type="ECO:0000256" key="2">
    <source>
        <dbReference type="ARBA" id="ARBA00022801"/>
    </source>
</evidence>
<dbReference type="NCBIfam" id="NF045579">
    <property type="entry name" value="rhamnoside_JR"/>
    <property type="match status" value="1"/>
</dbReference>
<evidence type="ECO:0000256" key="3">
    <source>
        <dbReference type="SAM" id="SignalP"/>
    </source>
</evidence>
<organism evidence="4 5">
    <name type="scientific">Novipirellula artificiosorum</name>
    <dbReference type="NCBI Taxonomy" id="2528016"/>
    <lineage>
        <taxon>Bacteria</taxon>
        <taxon>Pseudomonadati</taxon>
        <taxon>Planctomycetota</taxon>
        <taxon>Planctomycetia</taxon>
        <taxon>Pirellulales</taxon>
        <taxon>Pirellulaceae</taxon>
        <taxon>Novipirellula</taxon>
    </lineage>
</organism>
<keyword evidence="5" id="KW-1185">Reference proteome</keyword>
<keyword evidence="1 3" id="KW-0732">Signal</keyword>
<proteinExistence type="predicted"/>